<dbReference type="InterPro" id="IPR000182">
    <property type="entry name" value="GNAT_dom"/>
</dbReference>
<organism evidence="4 5">
    <name type="scientific">Helcobacillus massiliensis</name>
    <dbReference type="NCBI Taxonomy" id="521392"/>
    <lineage>
        <taxon>Bacteria</taxon>
        <taxon>Bacillati</taxon>
        <taxon>Actinomycetota</taxon>
        <taxon>Actinomycetes</taxon>
        <taxon>Micrococcales</taxon>
        <taxon>Dermabacteraceae</taxon>
        <taxon>Helcobacillus</taxon>
    </lineage>
</organism>
<evidence type="ECO:0000313" key="4">
    <source>
        <dbReference type="EMBL" id="MBB3023340.1"/>
    </source>
</evidence>
<dbReference type="InterPro" id="IPR016181">
    <property type="entry name" value="Acyl_CoA_acyltransferase"/>
</dbReference>
<reference evidence="4 5" key="1">
    <citation type="submission" date="2020-08" db="EMBL/GenBank/DDBJ databases">
        <title>Sequencing the genomes of 1000 actinobacteria strains.</title>
        <authorList>
            <person name="Klenk H.-P."/>
        </authorList>
    </citation>
    <scope>NUCLEOTIDE SEQUENCE [LARGE SCALE GENOMIC DNA]</scope>
    <source>
        <strain evidence="4 5">DSM 23040</strain>
    </source>
</reference>
<name>A0A839QX04_9MICO</name>
<sequence>MPEIIHAQDTDWPRVREIRLRALSADPYAFGQSWETESAYPDSVWQERVAESAWFLALEEGDPIGVVTTRHEADSPEEERELQAMWVQADFRKSGVARELADSVFEWAANDGASVVTLYVSPSNPAVKMYEALGFTDTGDRWTVSEDDPKSAWIKMARPL</sequence>
<accession>A0A839QX04</accession>
<evidence type="ECO:0000313" key="5">
    <source>
        <dbReference type="Proteomes" id="UP000568050"/>
    </source>
</evidence>
<keyword evidence="2" id="KW-0012">Acyltransferase</keyword>
<dbReference type="GO" id="GO:0005840">
    <property type="term" value="C:ribosome"/>
    <property type="evidence" value="ECO:0007669"/>
    <property type="project" value="UniProtKB-KW"/>
</dbReference>
<dbReference type="InterPro" id="IPR050832">
    <property type="entry name" value="Bact_Acetyltransf"/>
</dbReference>
<evidence type="ECO:0000256" key="1">
    <source>
        <dbReference type="ARBA" id="ARBA00022679"/>
    </source>
</evidence>
<protein>
    <submittedName>
        <fullName evidence="4">Ribosomal protein S18 acetylase RimI-like enzyme</fullName>
    </submittedName>
</protein>
<evidence type="ECO:0000259" key="3">
    <source>
        <dbReference type="PROSITE" id="PS51186"/>
    </source>
</evidence>
<gene>
    <name evidence="4" type="ORF">FHX50_001632</name>
</gene>
<keyword evidence="5" id="KW-1185">Reference proteome</keyword>
<dbReference type="Proteomes" id="UP000568050">
    <property type="component" value="Unassembled WGS sequence"/>
</dbReference>
<proteinExistence type="predicted"/>
<evidence type="ECO:0000256" key="2">
    <source>
        <dbReference type="ARBA" id="ARBA00023315"/>
    </source>
</evidence>
<feature type="domain" description="N-acetyltransferase" evidence="3">
    <location>
        <begin position="2"/>
        <end position="160"/>
    </location>
</feature>
<keyword evidence="4" id="KW-0687">Ribonucleoprotein</keyword>
<dbReference type="RefSeq" id="WP_183376440.1">
    <property type="nucleotide sequence ID" value="NZ_CBCSFZ010000014.1"/>
</dbReference>
<keyword evidence="4" id="KW-0689">Ribosomal protein</keyword>
<dbReference type="PROSITE" id="PS51186">
    <property type="entry name" value="GNAT"/>
    <property type="match status" value="1"/>
</dbReference>
<dbReference type="SUPFAM" id="SSF55729">
    <property type="entry name" value="Acyl-CoA N-acyltransferases (Nat)"/>
    <property type="match status" value="1"/>
</dbReference>
<dbReference type="Pfam" id="PF00583">
    <property type="entry name" value="Acetyltransf_1"/>
    <property type="match status" value="1"/>
</dbReference>
<dbReference type="GO" id="GO:0016747">
    <property type="term" value="F:acyltransferase activity, transferring groups other than amino-acyl groups"/>
    <property type="evidence" value="ECO:0007669"/>
    <property type="project" value="InterPro"/>
</dbReference>
<dbReference type="CDD" id="cd04301">
    <property type="entry name" value="NAT_SF"/>
    <property type="match status" value="1"/>
</dbReference>
<dbReference type="PANTHER" id="PTHR43877:SF1">
    <property type="entry name" value="ACETYLTRANSFERASE"/>
    <property type="match status" value="1"/>
</dbReference>
<dbReference type="EMBL" id="JACHWP010000004">
    <property type="protein sequence ID" value="MBB3023340.1"/>
    <property type="molecule type" value="Genomic_DNA"/>
</dbReference>
<dbReference type="Gene3D" id="3.40.630.30">
    <property type="match status" value="1"/>
</dbReference>
<keyword evidence="1" id="KW-0808">Transferase</keyword>
<dbReference type="PANTHER" id="PTHR43877">
    <property type="entry name" value="AMINOALKYLPHOSPHONATE N-ACETYLTRANSFERASE-RELATED-RELATED"/>
    <property type="match status" value="1"/>
</dbReference>
<dbReference type="AlphaFoldDB" id="A0A839QX04"/>
<comment type="caution">
    <text evidence="4">The sequence shown here is derived from an EMBL/GenBank/DDBJ whole genome shotgun (WGS) entry which is preliminary data.</text>
</comment>